<evidence type="ECO:0000313" key="3">
    <source>
        <dbReference type="EMBL" id="CAD7668727.1"/>
    </source>
</evidence>
<evidence type="ECO:0000313" key="4">
    <source>
        <dbReference type="Proteomes" id="UP000728032"/>
    </source>
</evidence>
<feature type="domain" description="Tetrahydrofolate dehydrogenase/cyclohydrolase catalytic" evidence="1">
    <location>
        <begin position="2"/>
        <end position="80"/>
    </location>
</feature>
<protein>
    <recommendedName>
        <fullName evidence="1">Tetrahydrofolate dehydrogenase/cyclohydrolase catalytic domain-containing protein</fullName>
    </recommendedName>
</protein>
<evidence type="ECO:0000259" key="1">
    <source>
        <dbReference type="Pfam" id="PF00763"/>
    </source>
</evidence>
<name>A0A7R9R3A7_9ACAR</name>
<dbReference type="EMBL" id="CAJPVJ010061174">
    <property type="protein sequence ID" value="CAG2184176.1"/>
    <property type="molecule type" value="Genomic_DNA"/>
</dbReference>
<dbReference type="SUPFAM" id="SSF53223">
    <property type="entry name" value="Aminoacid dehydrogenase-like, N-terminal domain"/>
    <property type="match status" value="1"/>
</dbReference>
<keyword evidence="4" id="KW-1185">Reference proteome</keyword>
<feature type="non-terminal residue" evidence="2">
    <location>
        <position position="144"/>
    </location>
</feature>
<dbReference type="AlphaFoldDB" id="A0A7R9R3A7"/>
<sequence>AFLANKDPSAEKYAEVTAKACAETGVKYELRKINREELEDTIIEANNDDSIHGILVYYPVFGGGHDQYIQNCVNQYKDVEGLGQGYRFNMYHNIRYMNGVHHLKSVIPCTPLAIIKVLEYCKVYDSHYSYGNKLNGRTITIVNR</sequence>
<dbReference type="Proteomes" id="UP000728032">
    <property type="component" value="Unassembled WGS sequence"/>
</dbReference>
<organism evidence="2">
    <name type="scientific">Oppiella nova</name>
    <dbReference type="NCBI Taxonomy" id="334625"/>
    <lineage>
        <taxon>Eukaryota</taxon>
        <taxon>Metazoa</taxon>
        <taxon>Ecdysozoa</taxon>
        <taxon>Arthropoda</taxon>
        <taxon>Chelicerata</taxon>
        <taxon>Arachnida</taxon>
        <taxon>Acari</taxon>
        <taxon>Acariformes</taxon>
        <taxon>Sarcoptiformes</taxon>
        <taxon>Oribatida</taxon>
        <taxon>Brachypylina</taxon>
        <taxon>Oppioidea</taxon>
        <taxon>Oppiidae</taxon>
        <taxon>Oppiella</taxon>
    </lineage>
</organism>
<dbReference type="PANTHER" id="PTHR48099">
    <property type="entry name" value="C-1-TETRAHYDROFOLATE SYNTHASE, CYTOPLASMIC-RELATED"/>
    <property type="match status" value="1"/>
</dbReference>
<dbReference type="Gene3D" id="3.40.50.10860">
    <property type="entry name" value="Leucine Dehydrogenase, chain A, domain 1"/>
    <property type="match status" value="1"/>
</dbReference>
<proteinExistence type="predicted"/>
<evidence type="ECO:0000313" key="2">
    <source>
        <dbReference type="EMBL" id="CAD7668723.1"/>
    </source>
</evidence>
<dbReference type="GO" id="GO:0005829">
    <property type="term" value="C:cytosol"/>
    <property type="evidence" value="ECO:0007669"/>
    <property type="project" value="TreeGrafter"/>
</dbReference>
<dbReference type="GO" id="GO:0004487">
    <property type="term" value="F:methylenetetrahydrofolate dehydrogenase (NAD+) activity"/>
    <property type="evidence" value="ECO:0007669"/>
    <property type="project" value="TreeGrafter"/>
</dbReference>
<dbReference type="GO" id="GO:0009113">
    <property type="term" value="P:purine nucleobase biosynthetic process"/>
    <property type="evidence" value="ECO:0007669"/>
    <property type="project" value="TreeGrafter"/>
</dbReference>
<dbReference type="Gene3D" id="3.40.50.720">
    <property type="entry name" value="NAD(P)-binding Rossmann-like Domain"/>
    <property type="match status" value="1"/>
</dbReference>
<dbReference type="PANTHER" id="PTHR48099:SF3">
    <property type="entry name" value="METHYLENETETRAHYDROFOLATE DEHYDROGENASE [NAD(+)]"/>
    <property type="match status" value="1"/>
</dbReference>
<accession>A0A7R9R3A7</accession>
<feature type="non-terminal residue" evidence="2">
    <location>
        <position position="1"/>
    </location>
</feature>
<dbReference type="GO" id="GO:0004488">
    <property type="term" value="F:methylenetetrahydrofolate dehydrogenase (NADP+) activity"/>
    <property type="evidence" value="ECO:0007669"/>
    <property type="project" value="InterPro"/>
</dbReference>
<dbReference type="Pfam" id="PF00763">
    <property type="entry name" value="THF_DHG_CYH"/>
    <property type="match status" value="1"/>
</dbReference>
<dbReference type="InterPro" id="IPR046346">
    <property type="entry name" value="Aminoacid_DH-like_N_sf"/>
</dbReference>
<dbReference type="EMBL" id="OC975978">
    <property type="protein sequence ID" value="CAD7668723.1"/>
    <property type="molecule type" value="Genomic_DNA"/>
</dbReference>
<dbReference type="OrthoDB" id="5126881at2759"/>
<dbReference type="InterPro" id="IPR020630">
    <property type="entry name" value="THF_DH/CycHdrlase_cat_dom"/>
</dbReference>
<reference evidence="2" key="1">
    <citation type="submission" date="2020-11" db="EMBL/GenBank/DDBJ databases">
        <authorList>
            <person name="Tran Van P."/>
        </authorList>
    </citation>
    <scope>NUCLEOTIDE SEQUENCE</scope>
</reference>
<dbReference type="EMBL" id="CAJPVJ010061153">
    <property type="protein sequence ID" value="CAG2184172.1"/>
    <property type="molecule type" value="Genomic_DNA"/>
</dbReference>
<dbReference type="EMBL" id="OC975999">
    <property type="protein sequence ID" value="CAD7668727.1"/>
    <property type="molecule type" value="Genomic_DNA"/>
</dbReference>
<gene>
    <name evidence="2" type="ORF">ONB1V03_LOCUS23592</name>
    <name evidence="3" type="ORF">ONB1V03_LOCUS23596</name>
</gene>